<gene>
    <name evidence="2" type="ORF">GCM10010185_11210</name>
</gene>
<feature type="transmembrane region" description="Helical" evidence="1">
    <location>
        <begin position="80"/>
        <end position="99"/>
    </location>
</feature>
<accession>A0A918AII5</accession>
<reference evidence="2" key="1">
    <citation type="journal article" date="2014" name="Int. J. Syst. Evol. Microbiol.">
        <title>Complete genome sequence of Corynebacterium casei LMG S-19264T (=DSM 44701T), isolated from a smear-ripened cheese.</title>
        <authorList>
            <consortium name="US DOE Joint Genome Institute (JGI-PGF)"/>
            <person name="Walter F."/>
            <person name="Albersmeier A."/>
            <person name="Kalinowski J."/>
            <person name="Ruckert C."/>
        </authorList>
    </citation>
    <scope>NUCLEOTIDE SEQUENCE</scope>
    <source>
        <strain evidence="2">JCM 3313</strain>
    </source>
</reference>
<dbReference type="RefSeq" id="WP_189221992.1">
    <property type="nucleotide sequence ID" value="NZ_BMRG01000002.1"/>
</dbReference>
<dbReference type="AlphaFoldDB" id="A0A918AII5"/>
<evidence type="ECO:0000313" key="2">
    <source>
        <dbReference type="EMBL" id="GGP41716.1"/>
    </source>
</evidence>
<keyword evidence="1" id="KW-0812">Transmembrane</keyword>
<evidence type="ECO:0000313" key="3">
    <source>
        <dbReference type="Proteomes" id="UP000639606"/>
    </source>
</evidence>
<feature type="transmembrane region" description="Helical" evidence="1">
    <location>
        <begin position="105"/>
        <end position="130"/>
    </location>
</feature>
<feature type="transmembrane region" description="Helical" evidence="1">
    <location>
        <begin position="181"/>
        <end position="202"/>
    </location>
</feature>
<keyword evidence="1" id="KW-1133">Transmembrane helix</keyword>
<keyword evidence="3" id="KW-1185">Reference proteome</keyword>
<dbReference type="InterPro" id="IPR008910">
    <property type="entry name" value="MSC_TM_helix"/>
</dbReference>
<organism evidence="2 3">
    <name type="scientific">Saccharothrix coeruleofusca</name>
    <dbReference type="NCBI Taxonomy" id="33919"/>
    <lineage>
        <taxon>Bacteria</taxon>
        <taxon>Bacillati</taxon>
        <taxon>Actinomycetota</taxon>
        <taxon>Actinomycetes</taxon>
        <taxon>Pseudonocardiales</taxon>
        <taxon>Pseudonocardiaceae</taxon>
        <taxon>Saccharothrix</taxon>
    </lineage>
</organism>
<dbReference type="Proteomes" id="UP000639606">
    <property type="component" value="Unassembled WGS sequence"/>
</dbReference>
<sequence>MGSRITDGIGQAWTATATFVPRLVGFLLVLLVGWLVAVAVARLVGFLLQRVGFDRLVDRSGLRGALAHVPVEPRALLAKLAHYFVLLIALQLAFELFGAGDVVGALVAAITAYLPRVAVALVLVLVAAAVARAVRRLVAGALGGRAGARPAAVAAHGFVVALGVVAALNQLGIAASVTTPLLIAVLATVAGVVVVGVGGGLVRPMQQRWEVWLERAAEVGPPPKHAEAPGARSWEAVRVDATPTPPIGLRIPSRDV</sequence>
<name>A0A918AII5_9PSEU</name>
<dbReference type="EMBL" id="BMRG01000002">
    <property type="protein sequence ID" value="GGP41716.1"/>
    <property type="molecule type" value="Genomic_DNA"/>
</dbReference>
<feature type="transmembrane region" description="Helical" evidence="1">
    <location>
        <begin position="23"/>
        <end position="48"/>
    </location>
</feature>
<evidence type="ECO:0000256" key="1">
    <source>
        <dbReference type="SAM" id="Phobius"/>
    </source>
</evidence>
<comment type="caution">
    <text evidence="2">The sequence shown here is derived from an EMBL/GenBank/DDBJ whole genome shotgun (WGS) entry which is preliminary data.</text>
</comment>
<reference evidence="2" key="2">
    <citation type="submission" date="2020-09" db="EMBL/GenBank/DDBJ databases">
        <authorList>
            <person name="Sun Q."/>
            <person name="Ohkuma M."/>
        </authorList>
    </citation>
    <scope>NUCLEOTIDE SEQUENCE</scope>
    <source>
        <strain evidence="2">JCM 3313</strain>
    </source>
</reference>
<feature type="transmembrane region" description="Helical" evidence="1">
    <location>
        <begin position="151"/>
        <end position="175"/>
    </location>
</feature>
<dbReference type="Pfam" id="PF05552">
    <property type="entry name" value="MS_channel_1st_1"/>
    <property type="match status" value="2"/>
</dbReference>
<keyword evidence="1" id="KW-0472">Membrane</keyword>
<protein>
    <submittedName>
        <fullName evidence="2">Uncharacterized protein</fullName>
    </submittedName>
</protein>
<proteinExistence type="predicted"/>